<gene>
    <name evidence="2" type="ORF">ACFPRH_08290</name>
</gene>
<evidence type="ECO:0000313" key="3">
    <source>
        <dbReference type="Proteomes" id="UP001596160"/>
    </source>
</evidence>
<proteinExistence type="predicted"/>
<dbReference type="EMBL" id="JBHSKP010000004">
    <property type="protein sequence ID" value="MFC5151730.1"/>
    <property type="molecule type" value="Genomic_DNA"/>
</dbReference>
<organism evidence="2 3">
    <name type="scientific">Streptomyces amakusaensis</name>
    <dbReference type="NCBI Taxonomy" id="67271"/>
    <lineage>
        <taxon>Bacteria</taxon>
        <taxon>Bacillati</taxon>
        <taxon>Actinomycetota</taxon>
        <taxon>Actinomycetes</taxon>
        <taxon>Kitasatosporales</taxon>
        <taxon>Streptomycetaceae</taxon>
        <taxon>Streptomyces</taxon>
    </lineage>
</organism>
<name>A0ABW0AHS4_9ACTN</name>
<dbReference type="RefSeq" id="WP_344476468.1">
    <property type="nucleotide sequence ID" value="NZ_BAAASB010000006.1"/>
</dbReference>
<feature type="chain" id="PRO_5045456711" description="Secreted protein" evidence="1">
    <location>
        <begin position="32"/>
        <end position="143"/>
    </location>
</feature>
<accession>A0ABW0AHS4</accession>
<sequence>MRTRSIVIAAVTSVSLTMGLGVAGAVATAQADTAKSTSVSAVKAAAPAKKKSKTKKIVGQVEYLAPGKIIVTPLNKTGQALWLATDTKIKDEMGDLCFKDKPLPYTCTPDEFEETLKKLPYHPWVTVTHKNGVALTITSVVPV</sequence>
<feature type="signal peptide" evidence="1">
    <location>
        <begin position="1"/>
        <end position="31"/>
    </location>
</feature>
<evidence type="ECO:0000256" key="1">
    <source>
        <dbReference type="SAM" id="SignalP"/>
    </source>
</evidence>
<reference evidence="3" key="1">
    <citation type="journal article" date="2019" name="Int. J. Syst. Evol. Microbiol.">
        <title>The Global Catalogue of Microorganisms (GCM) 10K type strain sequencing project: providing services to taxonomists for standard genome sequencing and annotation.</title>
        <authorList>
            <consortium name="The Broad Institute Genomics Platform"/>
            <consortium name="The Broad Institute Genome Sequencing Center for Infectious Disease"/>
            <person name="Wu L."/>
            <person name="Ma J."/>
        </authorList>
    </citation>
    <scope>NUCLEOTIDE SEQUENCE [LARGE SCALE GENOMIC DNA]</scope>
    <source>
        <strain evidence="3">PCU 266</strain>
    </source>
</reference>
<keyword evidence="1" id="KW-0732">Signal</keyword>
<protein>
    <recommendedName>
        <fullName evidence="4">Secreted protein</fullName>
    </recommendedName>
</protein>
<evidence type="ECO:0008006" key="4">
    <source>
        <dbReference type="Google" id="ProtNLM"/>
    </source>
</evidence>
<dbReference type="Proteomes" id="UP001596160">
    <property type="component" value="Unassembled WGS sequence"/>
</dbReference>
<evidence type="ECO:0000313" key="2">
    <source>
        <dbReference type="EMBL" id="MFC5151730.1"/>
    </source>
</evidence>
<keyword evidence="3" id="KW-1185">Reference proteome</keyword>
<comment type="caution">
    <text evidence="2">The sequence shown here is derived from an EMBL/GenBank/DDBJ whole genome shotgun (WGS) entry which is preliminary data.</text>
</comment>